<evidence type="ECO:0000313" key="2">
    <source>
        <dbReference type="Proteomes" id="UP000193685"/>
    </source>
</evidence>
<dbReference type="RefSeq" id="XP_040721850.1">
    <property type="nucleotide sequence ID" value="XM_040866497.1"/>
</dbReference>
<reference evidence="1 2" key="1">
    <citation type="submission" date="2016-07" db="EMBL/GenBank/DDBJ databases">
        <title>Pervasive Adenine N6-methylation of Active Genes in Fungi.</title>
        <authorList>
            <consortium name="DOE Joint Genome Institute"/>
            <person name="Mondo S.J."/>
            <person name="Dannebaum R.O."/>
            <person name="Kuo R.C."/>
            <person name="Labutti K."/>
            <person name="Haridas S."/>
            <person name="Kuo A."/>
            <person name="Salamov A."/>
            <person name="Ahrendt S.R."/>
            <person name="Lipzen A."/>
            <person name="Sullivan W."/>
            <person name="Andreopoulos W.B."/>
            <person name="Clum A."/>
            <person name="Lindquist E."/>
            <person name="Daum C."/>
            <person name="Ramamoorthy G.K."/>
            <person name="Gryganskyi A."/>
            <person name="Culley D."/>
            <person name="Magnuson J.K."/>
            <person name="James T.Y."/>
            <person name="O'Malley M.A."/>
            <person name="Stajich J.E."/>
            <person name="Spatafora J.W."/>
            <person name="Visel A."/>
            <person name="Grigoriev I.V."/>
        </authorList>
    </citation>
    <scope>NUCLEOTIDE SEQUENCE [LARGE SCALE GENOMIC DNA]</scope>
    <source>
        <strain evidence="1 2">12-1054</strain>
    </source>
</reference>
<organism evidence="1 2">
    <name type="scientific">Protomyces lactucae-debilis</name>
    <dbReference type="NCBI Taxonomy" id="2754530"/>
    <lineage>
        <taxon>Eukaryota</taxon>
        <taxon>Fungi</taxon>
        <taxon>Dikarya</taxon>
        <taxon>Ascomycota</taxon>
        <taxon>Taphrinomycotina</taxon>
        <taxon>Taphrinomycetes</taxon>
        <taxon>Taphrinales</taxon>
        <taxon>Protomycetaceae</taxon>
        <taxon>Protomyces</taxon>
    </lineage>
</organism>
<sequence length="231" mass="25668">MACYYVAEDTACSTKPDDFFTAKDSNRHGKGDRLGIYCGYASDLNTDHWVPKNAKPGYPPTWGTRGKHCDVIFTYRAPVNAAWLVLKPGIQSEKDLQTASDCPYQLKYQVGPYLESKQFPMDTKTGCYHINKDDRCGADWFTVTANNVDHLGVYCAAKPEDFIPKAAFAIMFGWQKTSLVLRRESLLMDSLFRVVSLLMPASNMILAASVKLGVACTPQHIRGASLPIVLL</sequence>
<comment type="caution">
    <text evidence="1">The sequence shown here is derived from an EMBL/GenBank/DDBJ whole genome shotgun (WGS) entry which is preliminary data.</text>
</comment>
<accession>A0A1Y2EQ00</accession>
<protein>
    <submittedName>
        <fullName evidence="1">Uncharacterized protein</fullName>
    </submittedName>
</protein>
<gene>
    <name evidence="1" type="ORF">BCR37DRAFT_230386</name>
</gene>
<dbReference type="Proteomes" id="UP000193685">
    <property type="component" value="Unassembled WGS sequence"/>
</dbReference>
<dbReference type="EMBL" id="MCFI01000033">
    <property type="protein sequence ID" value="ORY73670.1"/>
    <property type="molecule type" value="Genomic_DNA"/>
</dbReference>
<evidence type="ECO:0000313" key="1">
    <source>
        <dbReference type="EMBL" id="ORY73670.1"/>
    </source>
</evidence>
<dbReference type="AlphaFoldDB" id="A0A1Y2EQ00"/>
<keyword evidence="2" id="KW-1185">Reference proteome</keyword>
<proteinExistence type="predicted"/>
<name>A0A1Y2EQ00_PROLT</name>
<dbReference type="GeneID" id="63783096"/>